<evidence type="ECO:0000256" key="2">
    <source>
        <dbReference type="ARBA" id="ARBA00022741"/>
    </source>
</evidence>
<keyword evidence="3" id="KW-0067">ATP-binding</keyword>
<organism evidence="5 6">
    <name type="scientific">Anaeromonas frigoriresistens</name>
    <dbReference type="NCBI Taxonomy" id="2683708"/>
    <lineage>
        <taxon>Bacteria</taxon>
        <taxon>Bacillati</taxon>
        <taxon>Bacillota</taxon>
        <taxon>Tissierellia</taxon>
        <taxon>Tissierellales</taxon>
        <taxon>Thermohalobacteraceae</taxon>
        <taxon>Anaeromonas</taxon>
    </lineage>
</organism>
<evidence type="ECO:0000256" key="3">
    <source>
        <dbReference type="ARBA" id="ARBA00022840"/>
    </source>
</evidence>
<dbReference type="AlphaFoldDB" id="A0A942Z6R0"/>
<accession>A0A942Z6R0</accession>
<reference evidence="5" key="1">
    <citation type="submission" date="2019-12" db="EMBL/GenBank/DDBJ databases">
        <title>Clostridiaceae gen. nov. sp. nov., isolated from sediment in Xinjiang, China.</title>
        <authorList>
            <person name="Zhang R."/>
        </authorList>
    </citation>
    <scope>NUCLEOTIDE SEQUENCE</scope>
    <source>
        <strain evidence="5">D2Q-11</strain>
    </source>
</reference>
<dbReference type="GO" id="GO:0005524">
    <property type="term" value="F:ATP binding"/>
    <property type="evidence" value="ECO:0007669"/>
    <property type="project" value="UniProtKB-KW"/>
</dbReference>
<keyword evidence="2" id="KW-0547">Nucleotide-binding</keyword>
<dbReference type="RefSeq" id="WP_203365778.1">
    <property type="nucleotide sequence ID" value="NZ_WSFT01000022.1"/>
</dbReference>
<sequence>MKVLTESELRMILKKENTDKIVVNSNVIVTPSAREYLNEKNIELIFEDKVKDIKVKSDPKNEEKREENIFKPKYISKDTGGYFENKPENMTQLYGNELVFKDHCNIVFRGKIDSLESKILEVQVIADKNKSKKLVKELQEVLQYVRNILRSEVVNEKIENITLFGLREEEIREMSHNPKKHIGVDHILPEYKMGEEVIGLNYIRSNVREAEISSIHLGRPDIIKALNRLSSAVYVMMCRYLAGYYNQ</sequence>
<dbReference type="Gene3D" id="1.20.1200.10">
    <property type="entry name" value="Cobalamin adenosyltransferase-like"/>
    <property type="match status" value="1"/>
</dbReference>
<dbReference type="InterPro" id="IPR036451">
    <property type="entry name" value="CblAdoTrfase-like_sf"/>
</dbReference>
<keyword evidence="6" id="KW-1185">Reference proteome</keyword>
<comment type="caution">
    <text evidence="5">The sequence shown here is derived from an EMBL/GenBank/DDBJ whole genome shotgun (WGS) entry which is preliminary data.</text>
</comment>
<dbReference type="Pfam" id="PF01923">
    <property type="entry name" value="Cob_adeno_trans"/>
    <property type="match status" value="1"/>
</dbReference>
<dbReference type="SUPFAM" id="SSF89028">
    <property type="entry name" value="Cobalamin adenosyltransferase-like"/>
    <property type="match status" value="1"/>
</dbReference>
<gene>
    <name evidence="5" type="ORF">GOQ27_05200</name>
</gene>
<dbReference type="GO" id="GO:0006580">
    <property type="term" value="P:ethanolamine metabolic process"/>
    <property type="evidence" value="ECO:0007669"/>
    <property type="project" value="InterPro"/>
</dbReference>
<proteinExistence type="predicted"/>
<dbReference type="GO" id="GO:0009236">
    <property type="term" value="P:cobalamin biosynthetic process"/>
    <property type="evidence" value="ECO:0007669"/>
    <property type="project" value="InterPro"/>
</dbReference>
<dbReference type="InterPro" id="IPR016030">
    <property type="entry name" value="CblAdoTrfase-like"/>
</dbReference>
<dbReference type="GO" id="GO:0008817">
    <property type="term" value="F:corrinoid adenosyltransferase activity"/>
    <property type="evidence" value="ECO:0007669"/>
    <property type="project" value="InterPro"/>
</dbReference>
<dbReference type="PIRSF" id="PIRSF012294">
    <property type="entry name" value="ATR_EutT"/>
    <property type="match status" value="1"/>
</dbReference>
<evidence type="ECO:0000259" key="4">
    <source>
        <dbReference type="Pfam" id="PF01923"/>
    </source>
</evidence>
<dbReference type="InterPro" id="IPR009194">
    <property type="entry name" value="AdoTrfase_EutT"/>
</dbReference>
<evidence type="ECO:0000256" key="1">
    <source>
        <dbReference type="ARBA" id="ARBA00022679"/>
    </source>
</evidence>
<keyword evidence="1" id="KW-0808">Transferase</keyword>
<dbReference type="Proteomes" id="UP000724672">
    <property type="component" value="Unassembled WGS sequence"/>
</dbReference>
<feature type="domain" description="Cobalamin adenosyltransferase-like" evidence="4">
    <location>
        <begin position="82"/>
        <end position="238"/>
    </location>
</feature>
<dbReference type="EMBL" id="WSFT01000022">
    <property type="protein sequence ID" value="MBS4537847.1"/>
    <property type="molecule type" value="Genomic_DNA"/>
</dbReference>
<protein>
    <submittedName>
        <fullName evidence="5">Cobalamin adenosyltransferase</fullName>
    </submittedName>
</protein>
<evidence type="ECO:0000313" key="6">
    <source>
        <dbReference type="Proteomes" id="UP000724672"/>
    </source>
</evidence>
<evidence type="ECO:0000313" key="5">
    <source>
        <dbReference type="EMBL" id="MBS4537847.1"/>
    </source>
</evidence>
<name>A0A942Z6R0_9FIRM</name>